<dbReference type="Proteomes" id="UP000271227">
    <property type="component" value="Unassembled WGS sequence"/>
</dbReference>
<accession>A0A3M0CRX5</accession>
<dbReference type="Pfam" id="PF12697">
    <property type="entry name" value="Abhydrolase_6"/>
    <property type="match status" value="1"/>
</dbReference>
<dbReference type="PROSITE" id="PS51318">
    <property type="entry name" value="TAT"/>
    <property type="match status" value="1"/>
</dbReference>
<dbReference type="InParanoid" id="A0A3M0CRX5"/>
<gene>
    <name evidence="4" type="ORF">BXY39_0755</name>
</gene>
<dbReference type="InterPro" id="IPR029058">
    <property type="entry name" value="AB_hydrolase_fold"/>
</dbReference>
<feature type="domain" description="AB hydrolase-1" evidence="3">
    <location>
        <begin position="52"/>
        <end position="259"/>
    </location>
</feature>
<evidence type="ECO:0000313" key="5">
    <source>
        <dbReference type="Proteomes" id="UP000271227"/>
    </source>
</evidence>
<keyword evidence="2" id="KW-0732">Signal</keyword>
<dbReference type="RefSeq" id="WP_211332066.1">
    <property type="nucleotide sequence ID" value="NZ_REFR01000009.1"/>
</dbReference>
<proteinExistence type="predicted"/>
<keyword evidence="5" id="KW-1185">Reference proteome</keyword>
<feature type="signal peptide" evidence="2">
    <location>
        <begin position="1"/>
        <end position="31"/>
    </location>
</feature>
<dbReference type="GO" id="GO:0080030">
    <property type="term" value="F:methyl indole-3-acetate esterase activity"/>
    <property type="evidence" value="ECO:0007669"/>
    <property type="project" value="TreeGrafter"/>
</dbReference>
<dbReference type="InterPro" id="IPR006311">
    <property type="entry name" value="TAT_signal"/>
</dbReference>
<sequence length="296" mass="32585">MTDKGVGMRTSRRTILAGLAAAAAVPGGATARSGPEPGPTSASTSGERPLTFVLVHGTWHGGWVWRDVRALLRQRGHRVFTPTCTGCGERAHLMRPDTGLDTHIDDIAAVITYEELDDVILVGHSFSGITITGVADRLRDRIRRIVFFDALVPRPGRMAGVMPDPDTGAYPDWWVKRTANFVDGYQMDFWTEYPLEMLLPGTPAMQPHADRLKRLITRHPARQWTDVLHVENGGWQGLSPAYIHCVGQTYRMSSDRMVGPARGPGWTYIPLDAPRNAMMTHPGDVSDILVQLGETA</sequence>
<name>A0A3M0CRX5_9PROT</name>
<protein>
    <submittedName>
        <fullName evidence="4">Alpha/beta hydrolase family protein</fullName>
    </submittedName>
</protein>
<organism evidence="4 5">
    <name type="scientific">Eilatimonas milleporae</name>
    <dbReference type="NCBI Taxonomy" id="911205"/>
    <lineage>
        <taxon>Bacteria</taxon>
        <taxon>Pseudomonadati</taxon>
        <taxon>Pseudomonadota</taxon>
        <taxon>Alphaproteobacteria</taxon>
        <taxon>Kordiimonadales</taxon>
        <taxon>Kordiimonadaceae</taxon>
        <taxon>Eilatimonas</taxon>
    </lineage>
</organism>
<reference evidence="4 5" key="1">
    <citation type="submission" date="2018-10" db="EMBL/GenBank/DDBJ databases">
        <title>Genomic Encyclopedia of Archaeal and Bacterial Type Strains, Phase II (KMG-II): from individual species to whole genera.</title>
        <authorList>
            <person name="Goeker M."/>
        </authorList>
    </citation>
    <scope>NUCLEOTIDE SEQUENCE [LARGE SCALE GENOMIC DNA]</scope>
    <source>
        <strain evidence="4 5">DSM 25217</strain>
    </source>
</reference>
<evidence type="ECO:0000259" key="3">
    <source>
        <dbReference type="Pfam" id="PF12697"/>
    </source>
</evidence>
<dbReference type="EMBL" id="REFR01000009">
    <property type="protein sequence ID" value="RMB12262.1"/>
    <property type="molecule type" value="Genomic_DNA"/>
</dbReference>
<keyword evidence="4" id="KW-0378">Hydrolase</keyword>
<dbReference type="InterPro" id="IPR045889">
    <property type="entry name" value="MES/HNL"/>
</dbReference>
<dbReference type="GO" id="GO:0080032">
    <property type="term" value="F:methyl jasmonate esterase activity"/>
    <property type="evidence" value="ECO:0007669"/>
    <property type="project" value="TreeGrafter"/>
</dbReference>
<evidence type="ECO:0000313" key="4">
    <source>
        <dbReference type="EMBL" id="RMB12262.1"/>
    </source>
</evidence>
<dbReference type="AlphaFoldDB" id="A0A3M0CRX5"/>
<dbReference type="PANTHER" id="PTHR10992:SF1086">
    <property type="entry name" value="AB HYDROLASE-1 DOMAIN-CONTAINING PROTEIN"/>
    <property type="match status" value="1"/>
</dbReference>
<evidence type="ECO:0000256" key="2">
    <source>
        <dbReference type="SAM" id="SignalP"/>
    </source>
</evidence>
<dbReference type="InterPro" id="IPR000073">
    <property type="entry name" value="AB_hydrolase_1"/>
</dbReference>
<dbReference type="PANTHER" id="PTHR10992">
    <property type="entry name" value="METHYLESTERASE FAMILY MEMBER"/>
    <property type="match status" value="1"/>
</dbReference>
<feature type="region of interest" description="Disordered" evidence="1">
    <location>
        <begin position="26"/>
        <end position="46"/>
    </location>
</feature>
<feature type="chain" id="PRO_5018171957" evidence="2">
    <location>
        <begin position="32"/>
        <end position="296"/>
    </location>
</feature>
<dbReference type="SUPFAM" id="SSF53474">
    <property type="entry name" value="alpha/beta-Hydrolases"/>
    <property type="match status" value="1"/>
</dbReference>
<evidence type="ECO:0000256" key="1">
    <source>
        <dbReference type="SAM" id="MobiDB-lite"/>
    </source>
</evidence>
<dbReference type="Gene3D" id="3.40.50.1820">
    <property type="entry name" value="alpha/beta hydrolase"/>
    <property type="match status" value="1"/>
</dbReference>
<comment type="caution">
    <text evidence="4">The sequence shown here is derived from an EMBL/GenBank/DDBJ whole genome shotgun (WGS) entry which is preliminary data.</text>
</comment>